<evidence type="ECO:0000313" key="1">
    <source>
        <dbReference type="EMBL" id="MPC70135.1"/>
    </source>
</evidence>
<dbReference type="Proteomes" id="UP000324222">
    <property type="component" value="Unassembled WGS sequence"/>
</dbReference>
<reference evidence="1 2" key="1">
    <citation type="submission" date="2019-05" db="EMBL/GenBank/DDBJ databases">
        <title>Another draft genome of Portunus trituberculatus and its Hox gene families provides insights of decapod evolution.</title>
        <authorList>
            <person name="Jeong J.-H."/>
            <person name="Song I."/>
            <person name="Kim S."/>
            <person name="Choi T."/>
            <person name="Kim D."/>
            <person name="Ryu S."/>
            <person name="Kim W."/>
        </authorList>
    </citation>
    <scope>NUCLEOTIDE SEQUENCE [LARGE SCALE GENOMIC DNA]</scope>
    <source>
        <tissue evidence="1">Muscle</tissue>
    </source>
</reference>
<proteinExistence type="predicted"/>
<dbReference type="AlphaFoldDB" id="A0A5B7HKM9"/>
<protein>
    <submittedName>
        <fullName evidence="1">Uncharacterized protein</fullName>
    </submittedName>
</protein>
<name>A0A5B7HKM9_PORTR</name>
<evidence type="ECO:0000313" key="2">
    <source>
        <dbReference type="Proteomes" id="UP000324222"/>
    </source>
</evidence>
<gene>
    <name evidence="1" type="ORF">E2C01_064374</name>
</gene>
<sequence length="60" mass="7038">MKSFQGQSLSHSRHEDMHIVTYQTSGNTESKVTHNTIREKQLTQREAFVLQQHNEHTVFV</sequence>
<keyword evidence="2" id="KW-1185">Reference proteome</keyword>
<organism evidence="1 2">
    <name type="scientific">Portunus trituberculatus</name>
    <name type="common">Swimming crab</name>
    <name type="synonym">Neptunus trituberculatus</name>
    <dbReference type="NCBI Taxonomy" id="210409"/>
    <lineage>
        <taxon>Eukaryota</taxon>
        <taxon>Metazoa</taxon>
        <taxon>Ecdysozoa</taxon>
        <taxon>Arthropoda</taxon>
        <taxon>Crustacea</taxon>
        <taxon>Multicrustacea</taxon>
        <taxon>Malacostraca</taxon>
        <taxon>Eumalacostraca</taxon>
        <taxon>Eucarida</taxon>
        <taxon>Decapoda</taxon>
        <taxon>Pleocyemata</taxon>
        <taxon>Brachyura</taxon>
        <taxon>Eubrachyura</taxon>
        <taxon>Portunoidea</taxon>
        <taxon>Portunidae</taxon>
        <taxon>Portuninae</taxon>
        <taxon>Portunus</taxon>
    </lineage>
</organism>
<dbReference type="EMBL" id="VSRR010030612">
    <property type="protein sequence ID" value="MPC70135.1"/>
    <property type="molecule type" value="Genomic_DNA"/>
</dbReference>
<comment type="caution">
    <text evidence="1">The sequence shown here is derived from an EMBL/GenBank/DDBJ whole genome shotgun (WGS) entry which is preliminary data.</text>
</comment>
<accession>A0A5B7HKM9</accession>